<dbReference type="AlphaFoldDB" id="A0A2L2BP59"/>
<sequence>MSLALSIGLLAAAGVFLVLQRGMIRIILGFVLLTHAVNLLIIAAGGVARRDAPFIGGDTSMAADPLPQAFVLTAIVIAFAITVVLATFAVVGRGDDDTEADPTESTHDGEAITEYTAKGANKDSLTDRGGDLT</sequence>
<protein>
    <submittedName>
        <fullName evidence="9">Multicomponent Na+:H+ antiporter subunit C</fullName>
    </submittedName>
</protein>
<dbReference type="EMBL" id="CP026923">
    <property type="protein sequence ID" value="AVG23402.1"/>
    <property type="molecule type" value="Genomic_DNA"/>
</dbReference>
<evidence type="ECO:0000256" key="2">
    <source>
        <dbReference type="ARBA" id="ARBA00010388"/>
    </source>
</evidence>
<evidence type="ECO:0000256" key="7">
    <source>
        <dbReference type="SAM" id="MobiDB-lite"/>
    </source>
</evidence>
<proteinExistence type="inferred from homology"/>
<feature type="compositionally biased region" description="Basic and acidic residues" evidence="7">
    <location>
        <begin position="120"/>
        <end position="133"/>
    </location>
</feature>
<gene>
    <name evidence="9" type="ORF">C3B54_11407</name>
</gene>
<keyword evidence="6 8" id="KW-0472">Membrane</keyword>
<reference evidence="9 10" key="1">
    <citation type="submission" date="2018-02" db="EMBL/GenBank/DDBJ databases">
        <title>Complete genome of the streamlined marine actinobacterium Pontimonas salivibrio CL-TW6 adapted to coastal planktonic lifestype.</title>
        <authorList>
            <person name="Cho B.C."/>
            <person name="Hardies S.C."/>
            <person name="Jang G.I."/>
            <person name="Hwang C.Y."/>
        </authorList>
    </citation>
    <scope>NUCLEOTIDE SEQUENCE [LARGE SCALE GENOMIC DNA]</scope>
    <source>
        <strain evidence="9 10">CL-TW6</strain>
    </source>
</reference>
<evidence type="ECO:0000313" key="9">
    <source>
        <dbReference type="EMBL" id="AVG23402.1"/>
    </source>
</evidence>
<evidence type="ECO:0000256" key="5">
    <source>
        <dbReference type="ARBA" id="ARBA00022989"/>
    </source>
</evidence>
<evidence type="ECO:0000256" key="3">
    <source>
        <dbReference type="ARBA" id="ARBA00022475"/>
    </source>
</evidence>
<comment type="subcellular location">
    <subcellularLocation>
        <location evidence="1">Cell membrane</location>
        <topology evidence="1">Multi-pass membrane protein</topology>
    </subcellularLocation>
</comment>
<evidence type="ECO:0000313" key="10">
    <source>
        <dbReference type="Proteomes" id="UP000243077"/>
    </source>
</evidence>
<keyword evidence="5 8" id="KW-1133">Transmembrane helix</keyword>
<evidence type="ECO:0000256" key="1">
    <source>
        <dbReference type="ARBA" id="ARBA00004651"/>
    </source>
</evidence>
<keyword evidence="3" id="KW-1003">Cell membrane</keyword>
<accession>A0A2L2BP59</accession>
<dbReference type="KEGG" id="psai:C3B54_11407"/>
<dbReference type="OrthoDB" id="9799219at2"/>
<comment type="similarity">
    <text evidence="2">Belongs to the CPA3 antiporters (TC 2.A.63) subunit C family.</text>
</comment>
<dbReference type="Pfam" id="PF00420">
    <property type="entry name" value="Oxidored_q2"/>
    <property type="match status" value="1"/>
</dbReference>
<keyword evidence="10" id="KW-1185">Reference proteome</keyword>
<dbReference type="InterPro" id="IPR050601">
    <property type="entry name" value="CPA3_antiporter_subunitC"/>
</dbReference>
<dbReference type="PANTHER" id="PTHR34583">
    <property type="entry name" value="ANTIPORTER SUBUNIT MNHC2-RELATED"/>
    <property type="match status" value="1"/>
</dbReference>
<feature type="transmembrane region" description="Helical" evidence="8">
    <location>
        <begin position="27"/>
        <end position="48"/>
    </location>
</feature>
<feature type="transmembrane region" description="Helical" evidence="8">
    <location>
        <begin position="69"/>
        <end position="91"/>
    </location>
</feature>
<evidence type="ECO:0000256" key="6">
    <source>
        <dbReference type="ARBA" id="ARBA00023136"/>
    </source>
</evidence>
<name>A0A2L2BP59_9MICO</name>
<dbReference type="Gene3D" id="1.10.287.3510">
    <property type="match status" value="1"/>
</dbReference>
<evidence type="ECO:0000256" key="8">
    <source>
        <dbReference type="SAM" id="Phobius"/>
    </source>
</evidence>
<organism evidence="9 10">
    <name type="scientific">Pontimonas salivibrio</name>
    <dbReference type="NCBI Taxonomy" id="1159327"/>
    <lineage>
        <taxon>Bacteria</taxon>
        <taxon>Bacillati</taxon>
        <taxon>Actinomycetota</taxon>
        <taxon>Actinomycetes</taxon>
        <taxon>Micrococcales</taxon>
        <taxon>Microbacteriaceae</taxon>
        <taxon>Pontimonas</taxon>
    </lineage>
</organism>
<dbReference type="PANTHER" id="PTHR34583:SF2">
    <property type="entry name" value="ANTIPORTER SUBUNIT MNHC2-RELATED"/>
    <property type="match status" value="1"/>
</dbReference>
<feature type="region of interest" description="Disordered" evidence="7">
    <location>
        <begin position="94"/>
        <end position="133"/>
    </location>
</feature>
<dbReference type="InterPro" id="IPR039428">
    <property type="entry name" value="NUOK/Mnh_C1-like"/>
</dbReference>
<dbReference type="RefSeq" id="WP_104913022.1">
    <property type="nucleotide sequence ID" value="NZ_CP026923.1"/>
</dbReference>
<dbReference type="GO" id="GO:0005886">
    <property type="term" value="C:plasma membrane"/>
    <property type="evidence" value="ECO:0007669"/>
    <property type="project" value="UniProtKB-SubCell"/>
</dbReference>
<dbReference type="Proteomes" id="UP000243077">
    <property type="component" value="Chromosome"/>
</dbReference>
<keyword evidence="4 8" id="KW-0812">Transmembrane</keyword>
<evidence type="ECO:0000256" key="4">
    <source>
        <dbReference type="ARBA" id="ARBA00022692"/>
    </source>
</evidence>